<organism evidence="7 8">
    <name type="scientific">Seohaeicola nanhaiensis</name>
    <dbReference type="NCBI Taxonomy" id="1387282"/>
    <lineage>
        <taxon>Bacteria</taxon>
        <taxon>Pseudomonadati</taxon>
        <taxon>Pseudomonadota</taxon>
        <taxon>Alphaproteobacteria</taxon>
        <taxon>Rhodobacterales</taxon>
        <taxon>Roseobacteraceae</taxon>
        <taxon>Seohaeicola</taxon>
    </lineage>
</organism>
<evidence type="ECO:0000313" key="7">
    <source>
        <dbReference type="EMBL" id="MFC4668241.1"/>
    </source>
</evidence>
<feature type="signal peptide" evidence="5">
    <location>
        <begin position="1"/>
        <end position="22"/>
    </location>
</feature>
<accession>A0ABV9KF09</accession>
<dbReference type="RefSeq" id="WP_380716512.1">
    <property type="nucleotide sequence ID" value="NZ_JBHSGI010000004.1"/>
</dbReference>
<dbReference type="InterPro" id="IPR009056">
    <property type="entry name" value="Cyt_c-like_dom"/>
</dbReference>
<evidence type="ECO:0000256" key="2">
    <source>
        <dbReference type="ARBA" id="ARBA00022723"/>
    </source>
</evidence>
<dbReference type="EMBL" id="JBHSGI010000004">
    <property type="protein sequence ID" value="MFC4668241.1"/>
    <property type="molecule type" value="Genomic_DNA"/>
</dbReference>
<evidence type="ECO:0000256" key="3">
    <source>
        <dbReference type="ARBA" id="ARBA00023004"/>
    </source>
</evidence>
<dbReference type="Proteomes" id="UP001595973">
    <property type="component" value="Unassembled WGS sequence"/>
</dbReference>
<keyword evidence="8" id="KW-1185">Reference proteome</keyword>
<evidence type="ECO:0000256" key="4">
    <source>
        <dbReference type="PROSITE-ProRule" id="PRU00433"/>
    </source>
</evidence>
<keyword evidence="1 4" id="KW-0349">Heme</keyword>
<evidence type="ECO:0000256" key="5">
    <source>
        <dbReference type="SAM" id="SignalP"/>
    </source>
</evidence>
<comment type="caution">
    <text evidence="7">The sequence shown here is derived from an EMBL/GenBank/DDBJ whole genome shotgun (WGS) entry which is preliminary data.</text>
</comment>
<feature type="chain" id="PRO_5046163609" evidence="5">
    <location>
        <begin position="23"/>
        <end position="132"/>
    </location>
</feature>
<feature type="domain" description="Cytochrome c" evidence="6">
    <location>
        <begin position="24"/>
        <end position="115"/>
    </location>
</feature>
<dbReference type="Gene3D" id="1.10.760.10">
    <property type="entry name" value="Cytochrome c-like domain"/>
    <property type="match status" value="1"/>
</dbReference>
<evidence type="ECO:0000259" key="6">
    <source>
        <dbReference type="PROSITE" id="PS51007"/>
    </source>
</evidence>
<protein>
    <submittedName>
        <fullName evidence="7">C-type cytochrome</fullName>
    </submittedName>
</protein>
<dbReference type="Pfam" id="PF13442">
    <property type="entry name" value="Cytochrome_CBB3"/>
    <property type="match status" value="1"/>
</dbReference>
<keyword evidence="2 4" id="KW-0479">Metal-binding</keyword>
<reference evidence="8" key="1">
    <citation type="journal article" date="2019" name="Int. J. Syst. Evol. Microbiol.">
        <title>The Global Catalogue of Microorganisms (GCM) 10K type strain sequencing project: providing services to taxonomists for standard genome sequencing and annotation.</title>
        <authorList>
            <consortium name="The Broad Institute Genomics Platform"/>
            <consortium name="The Broad Institute Genome Sequencing Center for Infectious Disease"/>
            <person name="Wu L."/>
            <person name="Ma J."/>
        </authorList>
    </citation>
    <scope>NUCLEOTIDE SEQUENCE [LARGE SCALE GENOMIC DNA]</scope>
    <source>
        <strain evidence="8">CGMCC 4.7283</strain>
    </source>
</reference>
<evidence type="ECO:0000256" key="1">
    <source>
        <dbReference type="ARBA" id="ARBA00022617"/>
    </source>
</evidence>
<dbReference type="InterPro" id="IPR036909">
    <property type="entry name" value="Cyt_c-like_dom_sf"/>
</dbReference>
<dbReference type="SUPFAM" id="SSF46626">
    <property type="entry name" value="Cytochrome c"/>
    <property type="match status" value="1"/>
</dbReference>
<dbReference type="PROSITE" id="PS51007">
    <property type="entry name" value="CYTC"/>
    <property type="match status" value="1"/>
</dbReference>
<sequence length="132" mass="14060">MLLKLYFALPVAAVLAACAVDAMPEPSEGEVLFAENCTSCHGRDARGGILVGRKKAPNLTEITARHGGVFPRAMVMSQIDGYGRGKLPREQMPEFGALLAGEQVPVEVDGVMTPTPRSLAALLYYLESIQGS</sequence>
<evidence type="ECO:0000313" key="8">
    <source>
        <dbReference type="Proteomes" id="UP001595973"/>
    </source>
</evidence>
<keyword evidence="3 4" id="KW-0408">Iron</keyword>
<keyword evidence="5" id="KW-0732">Signal</keyword>
<gene>
    <name evidence="7" type="ORF">ACFO5X_06720</name>
</gene>
<proteinExistence type="predicted"/>
<dbReference type="PROSITE" id="PS51257">
    <property type="entry name" value="PROKAR_LIPOPROTEIN"/>
    <property type="match status" value="1"/>
</dbReference>
<name>A0ABV9KF09_9RHOB</name>